<evidence type="ECO:0000313" key="1">
    <source>
        <dbReference type="EMBL" id="KAK3773238.1"/>
    </source>
</evidence>
<evidence type="ECO:0000313" key="2">
    <source>
        <dbReference type="Proteomes" id="UP001283361"/>
    </source>
</evidence>
<dbReference type="AlphaFoldDB" id="A0AAE0ZQ44"/>
<name>A0AAE0ZQ44_9GAST</name>
<dbReference type="EMBL" id="JAWDGP010003552">
    <property type="protein sequence ID" value="KAK3773238.1"/>
    <property type="molecule type" value="Genomic_DNA"/>
</dbReference>
<keyword evidence="2" id="KW-1185">Reference proteome</keyword>
<reference evidence="1" key="1">
    <citation type="journal article" date="2023" name="G3 (Bethesda)">
        <title>A reference genome for the long-term kleptoplast-retaining sea slug Elysia crispata morphotype clarki.</title>
        <authorList>
            <person name="Eastman K.E."/>
            <person name="Pendleton A.L."/>
            <person name="Shaikh M.A."/>
            <person name="Suttiyut T."/>
            <person name="Ogas R."/>
            <person name="Tomko P."/>
            <person name="Gavelis G."/>
            <person name="Widhalm J.R."/>
            <person name="Wisecaver J.H."/>
        </authorList>
    </citation>
    <scope>NUCLEOTIDE SEQUENCE</scope>
    <source>
        <strain evidence="1">ECLA1</strain>
    </source>
</reference>
<protein>
    <submittedName>
        <fullName evidence="1">Uncharacterized protein</fullName>
    </submittedName>
</protein>
<gene>
    <name evidence="1" type="ORF">RRG08_012363</name>
</gene>
<organism evidence="1 2">
    <name type="scientific">Elysia crispata</name>
    <name type="common">lettuce slug</name>
    <dbReference type="NCBI Taxonomy" id="231223"/>
    <lineage>
        <taxon>Eukaryota</taxon>
        <taxon>Metazoa</taxon>
        <taxon>Spiralia</taxon>
        <taxon>Lophotrochozoa</taxon>
        <taxon>Mollusca</taxon>
        <taxon>Gastropoda</taxon>
        <taxon>Heterobranchia</taxon>
        <taxon>Euthyneura</taxon>
        <taxon>Panpulmonata</taxon>
        <taxon>Sacoglossa</taxon>
        <taxon>Placobranchoidea</taxon>
        <taxon>Plakobranchidae</taxon>
        <taxon>Elysia</taxon>
    </lineage>
</organism>
<sequence>MAAPEYIVDRTGTLARNTPSPDLFTPPMPDPIYNVRVETTWPFQAQPQNGEDLREDLRYFFPTLSPDVIPPSTIC</sequence>
<proteinExistence type="predicted"/>
<accession>A0AAE0ZQ44</accession>
<comment type="caution">
    <text evidence="1">The sequence shown here is derived from an EMBL/GenBank/DDBJ whole genome shotgun (WGS) entry which is preliminary data.</text>
</comment>
<dbReference type="Proteomes" id="UP001283361">
    <property type="component" value="Unassembled WGS sequence"/>
</dbReference>